<reference evidence="2" key="1">
    <citation type="submission" date="2022-11" db="UniProtKB">
        <authorList>
            <consortium name="WormBaseParasite"/>
        </authorList>
    </citation>
    <scope>IDENTIFICATION</scope>
</reference>
<name>A0A915L7F2_ROMCU</name>
<accession>A0A915L7F2</accession>
<dbReference type="Proteomes" id="UP000887565">
    <property type="component" value="Unplaced"/>
</dbReference>
<dbReference type="AlphaFoldDB" id="A0A915L7F2"/>
<keyword evidence="1" id="KW-1185">Reference proteome</keyword>
<evidence type="ECO:0000313" key="1">
    <source>
        <dbReference type="Proteomes" id="UP000887565"/>
    </source>
</evidence>
<protein>
    <submittedName>
        <fullName evidence="2">Uncharacterized protein</fullName>
    </submittedName>
</protein>
<organism evidence="1 2">
    <name type="scientific">Romanomermis culicivorax</name>
    <name type="common">Nematode worm</name>
    <dbReference type="NCBI Taxonomy" id="13658"/>
    <lineage>
        <taxon>Eukaryota</taxon>
        <taxon>Metazoa</taxon>
        <taxon>Ecdysozoa</taxon>
        <taxon>Nematoda</taxon>
        <taxon>Enoplea</taxon>
        <taxon>Dorylaimia</taxon>
        <taxon>Mermithida</taxon>
        <taxon>Mermithoidea</taxon>
        <taxon>Mermithidae</taxon>
        <taxon>Romanomermis</taxon>
    </lineage>
</organism>
<dbReference type="WBParaSite" id="nRc.2.0.1.t46747-RA">
    <property type="protein sequence ID" value="nRc.2.0.1.t46747-RA"/>
    <property type="gene ID" value="nRc.2.0.1.g46747"/>
</dbReference>
<proteinExistence type="predicted"/>
<evidence type="ECO:0000313" key="2">
    <source>
        <dbReference type="WBParaSite" id="nRc.2.0.1.t46747-RA"/>
    </source>
</evidence>
<sequence>MHTCNVLLIKRLNITIFTVNQIYRHLTQNNFYYQAPEDSRMSYMWYDIRSLLQPTTSFLGWCAYCLPKI</sequence>